<reference evidence="2" key="1">
    <citation type="journal article" date="2019" name="MBio">
        <title>Virus Genomes from Deep Sea Sediments Expand the Ocean Megavirome and Support Independent Origins of Viral Gigantism.</title>
        <authorList>
            <person name="Backstrom D."/>
            <person name="Yutin N."/>
            <person name="Jorgensen S.L."/>
            <person name="Dharamshi J."/>
            <person name="Homa F."/>
            <person name="Zaremba-Niedwiedzka K."/>
            <person name="Spang A."/>
            <person name="Wolf Y.I."/>
            <person name="Koonin E.V."/>
            <person name="Ettema T.J."/>
        </authorList>
    </citation>
    <scope>NUCLEOTIDE SEQUENCE</scope>
</reference>
<evidence type="ECO:0000256" key="1">
    <source>
        <dbReference type="SAM" id="Phobius"/>
    </source>
</evidence>
<proteinExistence type="predicted"/>
<feature type="transmembrane region" description="Helical" evidence="1">
    <location>
        <begin position="43"/>
        <end position="60"/>
    </location>
</feature>
<feature type="transmembrane region" description="Helical" evidence="1">
    <location>
        <begin position="314"/>
        <end position="333"/>
    </location>
</feature>
<organism evidence="2">
    <name type="scientific">Mimivirus LCMiAC02</name>
    <dbReference type="NCBI Taxonomy" id="2506609"/>
    <lineage>
        <taxon>Viruses</taxon>
        <taxon>Varidnaviria</taxon>
        <taxon>Bamfordvirae</taxon>
        <taxon>Nucleocytoviricota</taxon>
        <taxon>Megaviricetes</taxon>
        <taxon>Imitervirales</taxon>
        <taxon>Mimiviridae</taxon>
        <taxon>Klosneuvirinae</taxon>
    </lineage>
</organism>
<feature type="transmembrane region" description="Helical" evidence="1">
    <location>
        <begin position="108"/>
        <end position="126"/>
    </location>
</feature>
<dbReference type="EMBL" id="MK500408">
    <property type="protein sequence ID" value="QBK89133.1"/>
    <property type="molecule type" value="Genomic_DNA"/>
</dbReference>
<gene>
    <name evidence="2" type="ORF">LCMiAC02_02260</name>
</gene>
<feature type="transmembrane region" description="Helical" evidence="1">
    <location>
        <begin position="12"/>
        <end position="31"/>
    </location>
</feature>
<name>A0A481Z0U5_9VIRU</name>
<feature type="transmembrane region" description="Helical" evidence="1">
    <location>
        <begin position="475"/>
        <end position="506"/>
    </location>
</feature>
<accession>A0A481Z0U5</accession>
<evidence type="ECO:0000313" key="2">
    <source>
        <dbReference type="EMBL" id="QBK89133.1"/>
    </source>
</evidence>
<keyword evidence="1" id="KW-1133">Transmembrane helix</keyword>
<feature type="transmembrane region" description="Helical" evidence="1">
    <location>
        <begin position="132"/>
        <end position="150"/>
    </location>
</feature>
<keyword evidence="1" id="KW-0472">Membrane</keyword>
<sequence length="655" mass="76676">MKLYNITDKEFNYYHIKKLYDVIIVIVIMVLMKLNKYLKYLKYLYYIIMILLVNYIPYGSNLLVKLTTLDGLFGSFHLIMAYMNKKNLRDSHVLEAKPIYTRPTIDRYFYYIIKYLLYKFVCIFFWTSKINILYYGLMITAVPPILNRILKSKIYSKIRQRKKIIIKTILSKQLALLVKFTSKTYLNKNISIKHTELLPLFNDYDKTVSHLQTVIKNTVIALILAYIRQYPKVMMYKMLKYIYNYKTGNNVKSFEGPGGTVKAKYELSKMINDKSWSDLLNTKIYSAMLCLYQNNIGRVDIFGRLIRRIMNKSAKMGASHFIISFFFNSMLFVPLMLGFTNPIFIAIPLVSCIMYLKDPLNRVRNMDNILEYIMHGLSVFVGYQFNSPFLTSFICYFGSDIINNKITHTIAKYMCSEIKSITGKVVRKNYKYNKFLVTSLAHLTIYNYITKFNNIFDILPYISSIILIADDKNKVIIYTILLLVSRVAGFNLLHLISSLGITYIGIGYRDSIGKEFTQLYKIVKSNINNKIFYKIKPIIKKKIYPIGRMKYLYNYMYYGINMIKLKKLEFLTTKPLNFISTINTKKIMNTVKNYDLFSITNGTKVTDTTDKNEDTDPFRLSQEEFINEISASGDKTDNNSNPLHGSLHIVSNYIK</sequence>
<keyword evidence="1" id="KW-0812">Transmembrane</keyword>
<protein>
    <submittedName>
        <fullName evidence="2">Uncharacterized protein</fullName>
    </submittedName>
</protein>